<feature type="region of interest" description="Disordered" evidence="3">
    <location>
        <begin position="561"/>
        <end position="581"/>
    </location>
</feature>
<accession>A0ABR2X3Q6</accession>
<dbReference type="PANTHER" id="PTHR12634:SF8">
    <property type="entry name" value="FIERY MOUNTAIN, ISOFORM D"/>
    <property type="match status" value="1"/>
</dbReference>
<comment type="similarity">
    <text evidence="1">Belongs to the SAPS family.</text>
</comment>
<dbReference type="EMBL" id="JASJQH010000021">
    <property type="protein sequence ID" value="KAK9768391.1"/>
    <property type="molecule type" value="Genomic_DNA"/>
</dbReference>
<sequence length="694" mass="78210">MFWRFGFHTVSPVDTLLEKDDVTVEELMDQDDILQELRAANSKLIEFLCLPEVLGRLFGYLACNVEEQLVDMKYPYIAGEILSCEEVWGLSKAILDNKELLSSFWGLLDRPAPLESMQAAYFSKIICTLLAKKSDEMIAFIKDQPDSIDKFLLHLETPAIMDIVLKLISLDELPNGAGVVEWLSSEGLMSKLIDRLSPKCDPETYSTVAPIILDIITISKSNNSQQQSNSPNALISELKSEKVVSRLVDYMLDTSSSNAASALVNGVGIFIELIRRNCSDDEPADLFQYNGPIAPIDLSDMLGVLSSRLGDFQNILTNPRNVAESIDSTIGKVKPLGFERLKVCELYAELLHCANINVTDTDSGDEIQEISQNDDAGTILKQKYIDHKIVSACLDLFFEYPWNNFLHTIVYDILHQILNLPYEVEVNKNLILSVFNDADITSRITNAQKLCDSTTENVKTIRLGYMGHLTFIAEEVVRLIEKSPEVAADVRDLIEAEAWKEYVSKTLREIKERDQQPLGGQRPNILNGFNDTDDDDDDDYEDDDVDREQFSRYLTPSGELRSQFVSSFDDDESDEDDPDWMSKLAHTENSYTTNLENNHDGDDQLLSNSAQGDQSKQFLTIADWSAEFQEHFESPLEVESYEDEDDDTELALKHEALTLQQSTSAFEDEDTTDQIEIAPLPESINESQSPSNVQ</sequence>
<feature type="compositionally biased region" description="Polar residues" evidence="3">
    <location>
        <begin position="684"/>
        <end position="694"/>
    </location>
</feature>
<feature type="compositionally biased region" description="Acidic residues" evidence="3">
    <location>
        <begin position="568"/>
        <end position="579"/>
    </location>
</feature>
<keyword evidence="2" id="KW-0131">Cell cycle</keyword>
<name>A0ABR2X3Q6_9FUNG</name>
<gene>
    <name evidence="4" type="primary">SIT4_1</name>
    <name evidence="4" type="ORF">K7432_001051</name>
</gene>
<evidence type="ECO:0000313" key="5">
    <source>
        <dbReference type="Proteomes" id="UP001479436"/>
    </source>
</evidence>
<dbReference type="PANTHER" id="PTHR12634">
    <property type="entry name" value="SIT4 YEAST -ASSOCIATING PROTEIN-RELATED"/>
    <property type="match status" value="1"/>
</dbReference>
<feature type="compositionally biased region" description="Acidic residues" evidence="3">
    <location>
        <begin position="531"/>
        <end position="543"/>
    </location>
</feature>
<evidence type="ECO:0000256" key="1">
    <source>
        <dbReference type="ARBA" id="ARBA00006180"/>
    </source>
</evidence>
<feature type="region of interest" description="Disordered" evidence="3">
    <location>
        <begin position="512"/>
        <end position="543"/>
    </location>
</feature>
<organism evidence="4 5">
    <name type="scientific">Basidiobolus ranarum</name>
    <dbReference type="NCBI Taxonomy" id="34480"/>
    <lineage>
        <taxon>Eukaryota</taxon>
        <taxon>Fungi</taxon>
        <taxon>Fungi incertae sedis</taxon>
        <taxon>Zoopagomycota</taxon>
        <taxon>Entomophthoromycotina</taxon>
        <taxon>Basidiobolomycetes</taxon>
        <taxon>Basidiobolales</taxon>
        <taxon>Basidiobolaceae</taxon>
        <taxon>Basidiobolus</taxon>
    </lineage>
</organism>
<evidence type="ECO:0000256" key="2">
    <source>
        <dbReference type="ARBA" id="ARBA00023306"/>
    </source>
</evidence>
<keyword evidence="5" id="KW-1185">Reference proteome</keyword>
<comment type="caution">
    <text evidence="4">The sequence shown here is derived from an EMBL/GenBank/DDBJ whole genome shotgun (WGS) entry which is preliminary data.</text>
</comment>
<evidence type="ECO:0000313" key="4">
    <source>
        <dbReference type="EMBL" id="KAK9768391.1"/>
    </source>
</evidence>
<feature type="region of interest" description="Disordered" evidence="3">
    <location>
        <begin position="659"/>
        <end position="694"/>
    </location>
</feature>
<dbReference type="InterPro" id="IPR007587">
    <property type="entry name" value="SAPS"/>
</dbReference>
<proteinExistence type="inferred from homology"/>
<dbReference type="Proteomes" id="UP001479436">
    <property type="component" value="Unassembled WGS sequence"/>
</dbReference>
<evidence type="ECO:0000256" key="3">
    <source>
        <dbReference type="SAM" id="MobiDB-lite"/>
    </source>
</evidence>
<reference evidence="4 5" key="1">
    <citation type="submission" date="2023-04" db="EMBL/GenBank/DDBJ databases">
        <title>Genome of Basidiobolus ranarum AG-B5.</title>
        <authorList>
            <person name="Stajich J.E."/>
            <person name="Carter-House D."/>
            <person name="Gryganskyi A."/>
        </authorList>
    </citation>
    <scope>NUCLEOTIDE SEQUENCE [LARGE SCALE GENOMIC DNA]</scope>
    <source>
        <strain evidence="4 5">AG-B5</strain>
    </source>
</reference>
<protein>
    <submittedName>
        <fullName evidence="4">Sporulation-induced protein</fullName>
    </submittedName>
</protein>
<dbReference type="Pfam" id="PF04499">
    <property type="entry name" value="SAPS"/>
    <property type="match status" value="1"/>
</dbReference>